<feature type="compositionally biased region" description="Basic and acidic residues" evidence="1">
    <location>
        <begin position="463"/>
        <end position="475"/>
    </location>
</feature>
<dbReference type="Proteomes" id="UP000189703">
    <property type="component" value="Unplaced"/>
</dbReference>
<dbReference type="KEGG" id="nnu:104585583"/>
<dbReference type="GeneID" id="104585583"/>
<keyword evidence="2" id="KW-1185">Reference proteome</keyword>
<dbReference type="OMA" id="EIESHQG"/>
<evidence type="ECO:0000313" key="2">
    <source>
        <dbReference type="Proteomes" id="UP000189703"/>
    </source>
</evidence>
<dbReference type="PANTHER" id="PTHR37729">
    <property type="entry name" value="NEUROFILAMENT PROTEIN-LIKE PROTEIN"/>
    <property type="match status" value="1"/>
</dbReference>
<dbReference type="AlphaFoldDB" id="A0A1U7YM00"/>
<gene>
    <name evidence="3" type="primary">LOC104585583</name>
</gene>
<protein>
    <submittedName>
        <fullName evidence="3">Muscle M-line assembly protein unc-89</fullName>
    </submittedName>
</protein>
<name>A0A1U7YM00_NELNU</name>
<dbReference type="OrthoDB" id="1927379at2759"/>
<accession>A0A1U7YM00</accession>
<dbReference type="PANTHER" id="PTHR37729:SF1">
    <property type="entry name" value="NEUROFILAMENT PROTEIN-LIKE PROTEIN"/>
    <property type="match status" value="1"/>
</dbReference>
<feature type="region of interest" description="Disordered" evidence="1">
    <location>
        <begin position="353"/>
        <end position="377"/>
    </location>
</feature>
<organism evidence="2 3">
    <name type="scientific">Nelumbo nucifera</name>
    <name type="common">Sacred lotus</name>
    <dbReference type="NCBI Taxonomy" id="4432"/>
    <lineage>
        <taxon>Eukaryota</taxon>
        <taxon>Viridiplantae</taxon>
        <taxon>Streptophyta</taxon>
        <taxon>Embryophyta</taxon>
        <taxon>Tracheophyta</taxon>
        <taxon>Spermatophyta</taxon>
        <taxon>Magnoliopsida</taxon>
        <taxon>Proteales</taxon>
        <taxon>Nelumbonaceae</taxon>
        <taxon>Nelumbo</taxon>
    </lineage>
</organism>
<dbReference type="InParanoid" id="A0A1U7YM00"/>
<dbReference type="eggNOG" id="ENOG502S8C2">
    <property type="taxonomic scope" value="Eukaryota"/>
</dbReference>
<dbReference type="RefSeq" id="XP_010240820.1">
    <property type="nucleotide sequence ID" value="XM_010242518.2"/>
</dbReference>
<feature type="region of interest" description="Disordered" evidence="1">
    <location>
        <begin position="49"/>
        <end position="71"/>
    </location>
</feature>
<feature type="region of interest" description="Disordered" evidence="1">
    <location>
        <begin position="87"/>
        <end position="184"/>
    </location>
</feature>
<evidence type="ECO:0000313" key="3">
    <source>
        <dbReference type="RefSeq" id="XP_010240820.1"/>
    </source>
</evidence>
<feature type="compositionally biased region" description="Polar residues" evidence="1">
    <location>
        <begin position="569"/>
        <end position="579"/>
    </location>
</feature>
<reference evidence="3" key="1">
    <citation type="submission" date="2025-08" db="UniProtKB">
        <authorList>
            <consortium name="RefSeq"/>
        </authorList>
    </citation>
    <scope>IDENTIFICATION</scope>
</reference>
<feature type="compositionally biased region" description="Basic and acidic residues" evidence="1">
    <location>
        <begin position="494"/>
        <end position="568"/>
    </location>
</feature>
<sequence length="670" mass="72801">MASETVVSDHCTDERIEKKVNEAAGTVEEGVSPPKENEITNKEEKLKVAELITPESPLTESEEKMENKPIEPSVAVEVQKVERVVEAPGSDVPVEDISKVVSSPDLKQDVSSTLEPAVDAGKESEDSSNIPDFPVEDSSKLIASPDLKPDTSSTPEPAVQVVEEKSETYSVVRNKPSTEADKPHEQLEVSAIIEPQLDIGKEPENVTVLNPKITEKPVSIPEVEEKPQEPLSIEAVDKPVEQLEARMVNESEAEVEKEPDEVSVLESKLVEEAQLVRDVEVTDVINDDEKEPETLKHEQSVDSEITKDVETLADKVDKVKEGTEFLKSEPTTKDQEPIVSESPGEVISICQEEEANSKEDEGGSVLPDAVGNVNVEDRNKEGGIDAIEGLSKEAIVEVKKLEEEKEEENVKVEGNEEKNLKIEEAPLLEPTKSKDACSSDSSPQVSEKSFQGEKTPLNVEVVTDDKKAEDSKDDSLVLEGVGVIAASTVSDPVGEPKELESQKRIEEAAQSIEEKMEKTAEVIEDMSKSDDPKSELSKNGNDPKADADPPKPEKVTVSDPVGESKDLESQTSVEATAQSAEEKMEKTAEVIEDISKSDAPKSELSKSGNDPKADADPPKPEIQIKSTPKQSNNIISKVKHSFVKVKKAIIGKSPSSKTISSEVKGDVQVK</sequence>
<feature type="region of interest" description="Disordered" evidence="1">
    <location>
        <begin position="401"/>
        <end position="635"/>
    </location>
</feature>
<feature type="compositionally biased region" description="Polar residues" evidence="1">
    <location>
        <begin position="624"/>
        <end position="635"/>
    </location>
</feature>
<feature type="compositionally biased region" description="Basic and acidic residues" evidence="1">
    <location>
        <begin position="401"/>
        <end position="424"/>
    </location>
</feature>
<dbReference type="STRING" id="4432.A0A1U7YM00"/>
<proteinExistence type="predicted"/>
<feature type="compositionally biased region" description="Basic and acidic residues" evidence="1">
    <location>
        <begin position="580"/>
        <end position="619"/>
    </location>
</feature>
<evidence type="ECO:0000256" key="1">
    <source>
        <dbReference type="SAM" id="MobiDB-lite"/>
    </source>
</evidence>
<feature type="compositionally biased region" description="Polar residues" evidence="1">
    <location>
        <begin position="438"/>
        <end position="449"/>
    </location>
</feature>